<evidence type="ECO:0000313" key="14">
    <source>
        <dbReference type="EMBL" id="CAD6931345.1"/>
    </source>
</evidence>
<dbReference type="GO" id="GO:0005886">
    <property type="term" value="C:plasma membrane"/>
    <property type="evidence" value="ECO:0007669"/>
    <property type="project" value="UniProtKB-SubCell"/>
</dbReference>
<dbReference type="GO" id="GO:0006897">
    <property type="term" value="P:endocytosis"/>
    <property type="evidence" value="ECO:0007669"/>
    <property type="project" value="UniProtKB-KW"/>
</dbReference>
<dbReference type="Pfam" id="PF24081">
    <property type="entry name" value="PH_SLA1"/>
    <property type="match status" value="1"/>
</dbReference>
<proteinExistence type="inferred from homology"/>
<feature type="region of interest" description="Disordered" evidence="12">
    <location>
        <begin position="615"/>
        <end position="695"/>
    </location>
</feature>
<dbReference type="EMBL" id="LWDD02000373">
    <property type="protein sequence ID" value="KAE8261378.1"/>
    <property type="molecule type" value="Genomic_DNA"/>
</dbReference>
<dbReference type="Pfam" id="PF03983">
    <property type="entry name" value="SHD1"/>
    <property type="match status" value="1"/>
</dbReference>
<dbReference type="Pfam" id="PF14604">
    <property type="entry name" value="SH3_9"/>
    <property type="match status" value="1"/>
</dbReference>
<dbReference type="Gene3D" id="1.10.150.50">
    <property type="entry name" value="Transcription Factor, Ets-1"/>
    <property type="match status" value="1"/>
</dbReference>
<reference evidence="14" key="3">
    <citation type="submission" date="2020-10" db="EMBL/GenBank/DDBJ databases">
        <authorList>
            <person name="Sedaghatjoo S."/>
        </authorList>
    </citation>
    <scope>NUCLEOTIDE SEQUENCE</scope>
    <source>
        <strain evidence="14">AZH3</strain>
    </source>
</reference>
<feature type="domain" description="SH3" evidence="13">
    <location>
        <begin position="367"/>
        <end position="427"/>
    </location>
</feature>
<dbReference type="GO" id="GO:0010008">
    <property type="term" value="C:endosome membrane"/>
    <property type="evidence" value="ECO:0007669"/>
    <property type="project" value="UniProtKB-SubCell"/>
</dbReference>
<dbReference type="GO" id="GO:0043130">
    <property type="term" value="F:ubiquitin binding"/>
    <property type="evidence" value="ECO:0007669"/>
    <property type="project" value="InterPro"/>
</dbReference>
<evidence type="ECO:0000256" key="10">
    <source>
        <dbReference type="ARBA" id="ARBA00023212"/>
    </source>
</evidence>
<feature type="region of interest" description="Disordered" evidence="12">
    <location>
        <begin position="769"/>
        <end position="951"/>
    </location>
</feature>
<evidence type="ECO:0000256" key="1">
    <source>
        <dbReference type="ARBA" id="ARBA00004125"/>
    </source>
</evidence>
<feature type="region of interest" description="Disordered" evidence="12">
    <location>
        <begin position="1244"/>
        <end position="1288"/>
    </location>
</feature>
<feature type="region of interest" description="Disordered" evidence="12">
    <location>
        <begin position="1139"/>
        <end position="1169"/>
    </location>
</feature>
<feature type="compositionally biased region" description="Pro residues" evidence="12">
    <location>
        <begin position="309"/>
        <end position="328"/>
    </location>
</feature>
<keyword evidence="6 11" id="KW-0728">SH3 domain</keyword>
<comment type="caution">
    <text evidence="15">The sequence shown here is derived from an EMBL/GenBank/DDBJ whole genome shotgun (WGS) entry which is preliminary data.</text>
</comment>
<dbReference type="PRINTS" id="PR00452">
    <property type="entry name" value="SH3DOMAIN"/>
</dbReference>
<feature type="domain" description="SH3" evidence="13">
    <location>
        <begin position="2"/>
        <end position="70"/>
    </location>
</feature>
<evidence type="ECO:0000256" key="9">
    <source>
        <dbReference type="ARBA" id="ARBA00023203"/>
    </source>
</evidence>
<dbReference type="Proteomes" id="UP000077671">
    <property type="component" value="Unassembled WGS sequence"/>
</dbReference>
<dbReference type="InterPro" id="IPR036028">
    <property type="entry name" value="SH3-like_dom_sf"/>
</dbReference>
<dbReference type="EMBL" id="CAJHJG010003404">
    <property type="protein sequence ID" value="CAD6931345.1"/>
    <property type="molecule type" value="Genomic_DNA"/>
</dbReference>
<reference evidence="15" key="2">
    <citation type="journal article" date="2019" name="IMA Fungus">
        <title>Genome sequencing and comparison of five Tilletia species to identify candidate genes for the detection of regulated species infecting wheat.</title>
        <authorList>
            <person name="Nguyen H.D.T."/>
            <person name="Sultana T."/>
            <person name="Kesanakurti P."/>
            <person name="Hambleton S."/>
        </authorList>
    </citation>
    <scope>NUCLEOTIDE SEQUENCE</scope>
    <source>
        <strain evidence="15">DAOMC 238032</strain>
    </source>
</reference>
<evidence type="ECO:0000313" key="17">
    <source>
        <dbReference type="Proteomes" id="UP000836402"/>
    </source>
</evidence>
<evidence type="ECO:0000256" key="11">
    <source>
        <dbReference type="PROSITE-ProRule" id="PRU00192"/>
    </source>
</evidence>
<evidence type="ECO:0000313" key="15">
    <source>
        <dbReference type="EMBL" id="KAE8261378.1"/>
    </source>
</evidence>
<feature type="domain" description="SH3" evidence="13">
    <location>
        <begin position="71"/>
        <end position="136"/>
    </location>
</feature>
<evidence type="ECO:0000256" key="4">
    <source>
        <dbReference type="ARBA" id="ARBA00007948"/>
    </source>
</evidence>
<evidence type="ECO:0000256" key="3">
    <source>
        <dbReference type="ARBA" id="ARBA00004413"/>
    </source>
</evidence>
<feature type="compositionally biased region" description="Pro residues" evidence="12">
    <location>
        <begin position="929"/>
        <end position="946"/>
    </location>
</feature>
<dbReference type="InterPro" id="IPR035800">
    <property type="entry name" value="Sla1_SH3_1"/>
</dbReference>
<feature type="compositionally biased region" description="Low complexity" evidence="12">
    <location>
        <begin position="1249"/>
        <end position="1275"/>
    </location>
</feature>
<name>A0A177V9V3_9BASI</name>
<dbReference type="Gene3D" id="2.30.30.700">
    <property type="entry name" value="SLA1 homology domain 1"/>
    <property type="match status" value="1"/>
</dbReference>
<dbReference type="PANTHER" id="PTHR14167">
    <property type="entry name" value="SH3 DOMAIN-CONTAINING"/>
    <property type="match status" value="1"/>
</dbReference>
<feature type="compositionally biased region" description="Acidic residues" evidence="12">
    <location>
        <begin position="434"/>
        <end position="450"/>
    </location>
</feature>
<feature type="compositionally biased region" description="Basic and acidic residues" evidence="12">
    <location>
        <begin position="789"/>
        <end position="812"/>
    </location>
</feature>
<evidence type="ECO:0000313" key="16">
    <source>
        <dbReference type="Proteomes" id="UP000077671"/>
    </source>
</evidence>
<keyword evidence="10" id="KW-0206">Cytoskeleton</keyword>
<sequence length="1288" mass="134506">MAYVAYCKALYDYAAQAADELTLAEDDVLYVLENDDAEWWKAKVRNPDAPEGEEDKVGLVPANYVEEAPPLRLSRALYDYAATSDEELTVAEDELLRVYEADGPWLLVQKHADGGLDQGTGKLGFVPANYVDEVEAADAQEQAGIVPDPEEAIEEAEQEAAATAAAAAAAAAVPSIPAAATASSTIPADKADDIRMWPVQILDAKKKKKKGTLGLGNASLFFASESDKAPVQRVNVVHIVSHNLEKGKQLHIELSEEAGIEENALHFVIGSSKDAEEIVDKLETSVLIARSRPASSSAAAAASPRQPRSVPPAARPAGTPLPPPPPLAPLASVTPATATSHTSTALPAPARKTVSFSAPKPAAAPALKGEPAIALYDFTAEGDDELSVAENEDLFILERENEDWWKVRNQAGQEGVVPASYVEAKNGASTDAGDQGEDEGEEEDDDEEAAAAEAAAVAAAADEAEREERAQRMAEQRKQEAATRKKREDAERQRRDVLKAQPAPAPPQADSRAARNTDSARAAAKDVQIPKGRSQPDRPKDAAGGATSSRGRPDPYKTRIWQDVSGKFNVEAQFLQLTGGKVRLHKINGVVIDVPVEKMSKPDIQYLEEVTGKRLLPSRSNGTSSSSRRTAGGGADDSLAAAAEQRRKESSQRDSEHRRQKEQEQRYREREREKQRQAGGDGSGNGSAGKTAAARTTRKNVDWFEFFLAAGVDVDDCTRYSTAFERDKIDESLLPDMEAGVLRSLGLREGDIIRVVKFIEKKYGSVAKTAAASSSSAAPKRNGSSGPEKQMKADEDLARKLQEQETAARRGETTSPPPNLFSGPDGSLKTTRRGRPNTTPKTSAVVGSIDASSLSAVRDAAATPPSRMRSPEMIQNMKRDAASAASRPSGFDDDAWTPRPPSTKPATPAAGARSSSALGAGAGAAKPATPAPVVAPPAPTPPPAPPVAAAAAAPSPAPAAAAPANPNSALFEKLAAMRPSSASAHSPGPGASPSPGFGMGMGMGMGYMNPNAPRGPLAPVPANQGLLAPLISTGGSGGFIPTRTGAGGSGLTPMMTGMNMGGFGGGMQPQQAQMTGWQGGAGSGMMMSQPTGFNNGGMGMGMGMGAMPTGMGGMGMMGGGVSAPASGFSGAGMMTTSSGFAGISAPAPQQQQQQQQQQNGSSATTSGGADKFSAANVFAQMKAGQFGQDAAKDAQPAGRYDALRPQPTGFQPGGIISQPTGFAQNPMQQMQQPQQQQQQYGMGMGMGPMGMQMTGFPGQQQGFPQQQQQQQQYPGFGQGGSGFGYQQY</sequence>
<dbReference type="CDD" id="cd11773">
    <property type="entry name" value="SH3_Sla1p_1"/>
    <property type="match status" value="1"/>
</dbReference>
<dbReference type="GO" id="GO:0030479">
    <property type="term" value="C:actin cortical patch"/>
    <property type="evidence" value="ECO:0007669"/>
    <property type="project" value="UniProtKB-SubCell"/>
</dbReference>
<dbReference type="InterPro" id="IPR001452">
    <property type="entry name" value="SH3_domain"/>
</dbReference>
<evidence type="ECO:0000256" key="6">
    <source>
        <dbReference type="ARBA" id="ARBA00022443"/>
    </source>
</evidence>
<evidence type="ECO:0000256" key="12">
    <source>
        <dbReference type="SAM" id="MobiDB-lite"/>
    </source>
</evidence>
<dbReference type="GO" id="GO:0042802">
    <property type="term" value="F:identical protein binding"/>
    <property type="evidence" value="ECO:0007669"/>
    <property type="project" value="InterPro"/>
</dbReference>
<keyword evidence="17" id="KW-1185">Reference proteome</keyword>
<reference evidence="15" key="1">
    <citation type="submission" date="2016-04" db="EMBL/GenBank/DDBJ databases">
        <authorList>
            <person name="Nguyen H.D."/>
            <person name="Kesanakurti P."/>
            <person name="Cullis J."/>
            <person name="Levesque C.A."/>
            <person name="Hambleton S."/>
        </authorList>
    </citation>
    <scope>NUCLEOTIDE SEQUENCE</scope>
    <source>
        <strain evidence="15">DAOMC 238032</strain>
    </source>
</reference>
<feature type="compositionally biased region" description="Basic and acidic residues" evidence="12">
    <location>
        <begin position="466"/>
        <end position="498"/>
    </location>
</feature>
<feature type="compositionally biased region" description="Gly residues" evidence="12">
    <location>
        <begin position="1276"/>
        <end position="1288"/>
    </location>
</feature>
<dbReference type="Pfam" id="PF00018">
    <property type="entry name" value="SH3_1"/>
    <property type="match status" value="2"/>
</dbReference>
<dbReference type="SUPFAM" id="SSF50044">
    <property type="entry name" value="SH3-domain"/>
    <property type="match status" value="3"/>
</dbReference>
<gene>
    <name evidence="15" type="ORF">A4X03_0g3311</name>
    <name evidence="14" type="ORF">JKIAZH3_G1617</name>
</gene>
<evidence type="ECO:0000256" key="2">
    <source>
        <dbReference type="ARBA" id="ARBA00004134"/>
    </source>
</evidence>
<dbReference type="GO" id="GO:0030674">
    <property type="term" value="F:protein-macromolecule adaptor activity"/>
    <property type="evidence" value="ECO:0007669"/>
    <property type="project" value="InterPro"/>
</dbReference>
<dbReference type="SMART" id="SM00326">
    <property type="entry name" value="SH3"/>
    <property type="match status" value="3"/>
</dbReference>
<feature type="compositionally biased region" description="Low complexity" evidence="12">
    <location>
        <begin position="908"/>
        <end position="928"/>
    </location>
</feature>
<feature type="compositionally biased region" description="Low complexity" evidence="12">
    <location>
        <begin position="451"/>
        <end position="461"/>
    </location>
</feature>
<dbReference type="InterPro" id="IPR056996">
    <property type="entry name" value="PH_SLA1"/>
</dbReference>
<keyword evidence="8" id="KW-0967">Endosome</keyword>
<keyword evidence="10" id="KW-0963">Cytoplasm</keyword>
<keyword evidence="9" id="KW-0009">Actin-binding</keyword>
<comment type="similarity">
    <text evidence="4">Belongs to the SLA1 family.</text>
</comment>
<evidence type="ECO:0000259" key="13">
    <source>
        <dbReference type="PROSITE" id="PS50002"/>
    </source>
</evidence>
<dbReference type="InterPro" id="IPR050384">
    <property type="entry name" value="Endophilin_SH3RF"/>
</dbReference>
<evidence type="ECO:0000256" key="5">
    <source>
        <dbReference type="ARBA" id="ARBA00020357"/>
    </source>
</evidence>
<feature type="region of interest" description="Disordered" evidence="12">
    <location>
        <begin position="417"/>
        <end position="558"/>
    </location>
</feature>
<keyword evidence="7" id="KW-0254">Endocytosis</keyword>
<evidence type="ECO:0000256" key="7">
    <source>
        <dbReference type="ARBA" id="ARBA00022583"/>
    </source>
</evidence>
<feature type="compositionally biased region" description="Low complexity" evidence="12">
    <location>
        <begin position="618"/>
        <end position="643"/>
    </location>
</feature>
<feature type="compositionally biased region" description="Basic and acidic residues" evidence="12">
    <location>
        <begin position="644"/>
        <end position="676"/>
    </location>
</feature>
<feature type="compositionally biased region" description="Low complexity" evidence="12">
    <location>
        <begin position="329"/>
        <end position="350"/>
    </location>
</feature>
<organism evidence="15 16">
    <name type="scientific">Tilletia caries</name>
    <name type="common">wheat bunt fungus</name>
    <dbReference type="NCBI Taxonomy" id="13290"/>
    <lineage>
        <taxon>Eukaryota</taxon>
        <taxon>Fungi</taxon>
        <taxon>Dikarya</taxon>
        <taxon>Basidiomycota</taxon>
        <taxon>Ustilaginomycotina</taxon>
        <taxon>Exobasidiomycetes</taxon>
        <taxon>Tilletiales</taxon>
        <taxon>Tilletiaceae</taxon>
        <taxon>Tilletia</taxon>
    </lineage>
</organism>
<evidence type="ECO:0000256" key="8">
    <source>
        <dbReference type="ARBA" id="ARBA00022753"/>
    </source>
</evidence>
<feature type="compositionally biased region" description="Low complexity" evidence="12">
    <location>
        <begin position="293"/>
        <end position="308"/>
    </location>
</feature>
<comment type="subcellular location">
    <subcellularLocation>
        <location evidence="3">Cell membrane</location>
        <topology evidence="3">Peripheral membrane protein</topology>
        <orientation evidence="3">Cytoplasmic side</orientation>
    </subcellularLocation>
    <subcellularLocation>
        <location evidence="2">Cytoplasm</location>
        <location evidence="2">Cytoskeleton</location>
        <location evidence="2">Actin patch</location>
    </subcellularLocation>
    <subcellularLocation>
        <location evidence="1">Endosome membrane</location>
        <topology evidence="1">Peripheral membrane protein</topology>
        <orientation evidence="1">Cytoplasmic side</orientation>
    </subcellularLocation>
</comment>
<dbReference type="CDD" id="cd00174">
    <property type="entry name" value="SH3"/>
    <property type="match status" value="1"/>
</dbReference>
<protein>
    <recommendedName>
        <fullName evidence="5">Actin cytoskeleton-regulatory complex protein SLA1</fullName>
    </recommendedName>
</protein>
<feature type="region of interest" description="Disordered" evidence="12">
    <location>
        <begin position="293"/>
        <end position="351"/>
    </location>
</feature>
<dbReference type="Proteomes" id="UP000836402">
    <property type="component" value="Unassembled WGS sequence"/>
</dbReference>
<feature type="compositionally biased region" description="Low complexity" evidence="12">
    <location>
        <begin position="508"/>
        <end position="522"/>
    </location>
</feature>
<dbReference type="GO" id="GO:0003779">
    <property type="term" value="F:actin binding"/>
    <property type="evidence" value="ECO:0007669"/>
    <property type="project" value="UniProtKB-KW"/>
</dbReference>
<dbReference type="InterPro" id="IPR013761">
    <property type="entry name" value="SAM/pointed_sf"/>
</dbReference>
<accession>A0A177V9V3</accession>
<dbReference type="Gene3D" id="2.30.30.40">
    <property type="entry name" value="SH3 Domains"/>
    <property type="match status" value="3"/>
</dbReference>
<dbReference type="PROSITE" id="PS50002">
    <property type="entry name" value="SH3"/>
    <property type="match status" value="3"/>
</dbReference>
<dbReference type="InterPro" id="IPR007131">
    <property type="entry name" value="SHD1"/>
</dbReference>
<dbReference type="PANTHER" id="PTHR14167:SF116">
    <property type="entry name" value="CAP, ISOFORM AC"/>
    <property type="match status" value="1"/>
</dbReference>
<feature type="compositionally biased region" description="Low complexity" evidence="12">
    <location>
        <begin position="1149"/>
        <end position="1158"/>
    </location>
</feature>